<accession>A0A026WY34</accession>
<evidence type="ECO:0000313" key="2">
    <source>
        <dbReference type="EMBL" id="EZA60733.1"/>
    </source>
</evidence>
<gene>
    <name evidence="2" type="ORF">X777_13973</name>
</gene>
<reference evidence="2 3" key="1">
    <citation type="journal article" date="2014" name="Curr. Biol.">
        <title>The genome of the clonal raider ant Cerapachys biroi.</title>
        <authorList>
            <person name="Oxley P.R."/>
            <person name="Ji L."/>
            <person name="Fetter-Pruneda I."/>
            <person name="McKenzie S.K."/>
            <person name="Li C."/>
            <person name="Hu H."/>
            <person name="Zhang G."/>
            <person name="Kronauer D.J."/>
        </authorList>
    </citation>
    <scope>NUCLEOTIDE SEQUENCE [LARGE SCALE GENOMIC DNA]</scope>
</reference>
<protein>
    <recommendedName>
        <fullName evidence="4">Secreted protein</fullName>
    </recommendedName>
</protein>
<keyword evidence="1" id="KW-0732">Signal</keyword>
<evidence type="ECO:0008006" key="4">
    <source>
        <dbReference type="Google" id="ProtNLM"/>
    </source>
</evidence>
<feature type="signal peptide" evidence="1">
    <location>
        <begin position="1"/>
        <end position="19"/>
    </location>
</feature>
<evidence type="ECO:0000313" key="3">
    <source>
        <dbReference type="Proteomes" id="UP000053097"/>
    </source>
</evidence>
<dbReference type="AlphaFoldDB" id="A0A026WY34"/>
<feature type="chain" id="PRO_5001546039" description="Secreted protein" evidence="1">
    <location>
        <begin position="20"/>
        <end position="97"/>
    </location>
</feature>
<organism evidence="2 3">
    <name type="scientific">Ooceraea biroi</name>
    <name type="common">Clonal raider ant</name>
    <name type="synonym">Cerapachys biroi</name>
    <dbReference type="NCBI Taxonomy" id="2015173"/>
    <lineage>
        <taxon>Eukaryota</taxon>
        <taxon>Metazoa</taxon>
        <taxon>Ecdysozoa</taxon>
        <taxon>Arthropoda</taxon>
        <taxon>Hexapoda</taxon>
        <taxon>Insecta</taxon>
        <taxon>Pterygota</taxon>
        <taxon>Neoptera</taxon>
        <taxon>Endopterygota</taxon>
        <taxon>Hymenoptera</taxon>
        <taxon>Apocrita</taxon>
        <taxon>Aculeata</taxon>
        <taxon>Formicoidea</taxon>
        <taxon>Formicidae</taxon>
        <taxon>Dorylinae</taxon>
        <taxon>Ooceraea</taxon>
    </lineage>
</organism>
<keyword evidence="3" id="KW-1185">Reference proteome</keyword>
<evidence type="ECO:0000256" key="1">
    <source>
        <dbReference type="SAM" id="SignalP"/>
    </source>
</evidence>
<sequence length="97" mass="10747">MVCIAKRMLHMNVIQKLLALTSVVFLRRLTRDAVVINCIAYRSDVSNAILVNTVRASSVISQSSSSHLIFKISFSSFSWYGLVGTMIIRSNKSIGIP</sequence>
<dbReference type="Proteomes" id="UP000053097">
    <property type="component" value="Unassembled WGS sequence"/>
</dbReference>
<dbReference type="EMBL" id="KK107069">
    <property type="protein sequence ID" value="EZA60733.1"/>
    <property type="molecule type" value="Genomic_DNA"/>
</dbReference>
<name>A0A026WY34_OOCBI</name>
<proteinExistence type="predicted"/>